<organism evidence="9 10">
    <name type="scientific">Fictibacillus phosphorivorans</name>
    <dbReference type="NCBI Taxonomy" id="1221500"/>
    <lineage>
        <taxon>Bacteria</taxon>
        <taxon>Bacillati</taxon>
        <taxon>Bacillota</taxon>
        <taxon>Bacilli</taxon>
        <taxon>Bacillales</taxon>
        <taxon>Fictibacillaceae</taxon>
        <taxon>Fictibacillus</taxon>
    </lineage>
</organism>
<evidence type="ECO:0000313" key="10">
    <source>
        <dbReference type="Proteomes" id="UP000076623"/>
    </source>
</evidence>
<keyword evidence="5 8" id="KW-0812">Transmembrane</keyword>
<feature type="transmembrane region" description="Helical" evidence="8">
    <location>
        <begin position="82"/>
        <end position="105"/>
    </location>
</feature>
<comment type="subcellular location">
    <subcellularLocation>
        <location evidence="1">Membrane</location>
        <topology evidence="1">Multi-pass membrane protein</topology>
    </subcellularLocation>
</comment>
<feature type="transmembrane region" description="Helical" evidence="8">
    <location>
        <begin position="333"/>
        <end position="354"/>
    </location>
</feature>
<dbReference type="PANTHER" id="PTHR34975:SF2">
    <property type="entry name" value="SPORE GERMINATION PROTEIN A2"/>
    <property type="match status" value="1"/>
</dbReference>
<evidence type="ECO:0000256" key="7">
    <source>
        <dbReference type="ARBA" id="ARBA00023136"/>
    </source>
</evidence>
<evidence type="ECO:0000256" key="4">
    <source>
        <dbReference type="ARBA" id="ARBA00022544"/>
    </source>
</evidence>
<name>A0A160IL10_9BACL</name>
<evidence type="ECO:0000256" key="5">
    <source>
        <dbReference type="ARBA" id="ARBA00022692"/>
    </source>
</evidence>
<dbReference type="NCBIfam" id="TIGR00912">
    <property type="entry name" value="2A0309"/>
    <property type="match status" value="1"/>
</dbReference>
<dbReference type="GO" id="GO:0016020">
    <property type="term" value="C:membrane"/>
    <property type="evidence" value="ECO:0007669"/>
    <property type="project" value="UniProtKB-SubCell"/>
</dbReference>
<dbReference type="EMBL" id="CP015378">
    <property type="protein sequence ID" value="ANC76587.1"/>
    <property type="molecule type" value="Genomic_DNA"/>
</dbReference>
<keyword evidence="10" id="KW-1185">Reference proteome</keyword>
<dbReference type="Pfam" id="PF03845">
    <property type="entry name" value="Spore_permease"/>
    <property type="match status" value="1"/>
</dbReference>
<dbReference type="RefSeq" id="WP_066392938.1">
    <property type="nucleotide sequence ID" value="NZ_CP015378.1"/>
</dbReference>
<dbReference type="Gene3D" id="1.20.1740.10">
    <property type="entry name" value="Amino acid/polyamine transporter I"/>
    <property type="match status" value="1"/>
</dbReference>
<accession>A0A160IL10</accession>
<feature type="transmembrane region" description="Helical" evidence="8">
    <location>
        <begin position="12"/>
        <end position="34"/>
    </location>
</feature>
<evidence type="ECO:0000256" key="2">
    <source>
        <dbReference type="ARBA" id="ARBA00007998"/>
    </source>
</evidence>
<dbReference type="Proteomes" id="UP000076623">
    <property type="component" value="Chromosome"/>
</dbReference>
<reference evidence="9 10" key="1">
    <citation type="submission" date="2016-04" db="EMBL/GenBank/DDBJ databases">
        <title>Complete genome sequence of Fictibacillus phosphorivorans G25-29, a strain toxic to nematodes.</title>
        <authorList>
            <person name="Zheng Z."/>
        </authorList>
    </citation>
    <scope>NUCLEOTIDE SEQUENCE [LARGE SCALE GENOMIC DNA]</scope>
    <source>
        <strain evidence="9 10">G25-29</strain>
    </source>
</reference>
<feature type="transmembrane region" description="Helical" evidence="8">
    <location>
        <begin position="268"/>
        <end position="293"/>
    </location>
</feature>
<feature type="transmembrane region" description="Helical" evidence="8">
    <location>
        <begin position="217"/>
        <end position="239"/>
    </location>
</feature>
<dbReference type="STRING" id="1221500.ABE65_007150"/>
<feature type="transmembrane region" description="Helical" evidence="8">
    <location>
        <begin position="40"/>
        <end position="61"/>
    </location>
</feature>
<gene>
    <name evidence="9" type="ORF">ABE65_007150</name>
</gene>
<dbReference type="AlphaFoldDB" id="A0A160IL10"/>
<feature type="transmembrane region" description="Helical" evidence="8">
    <location>
        <begin position="117"/>
        <end position="137"/>
    </location>
</feature>
<proteinExistence type="inferred from homology"/>
<keyword evidence="3" id="KW-0813">Transport</keyword>
<dbReference type="InterPro" id="IPR004761">
    <property type="entry name" value="Spore_GerAB"/>
</dbReference>
<dbReference type="GO" id="GO:0009847">
    <property type="term" value="P:spore germination"/>
    <property type="evidence" value="ECO:0007669"/>
    <property type="project" value="InterPro"/>
</dbReference>
<evidence type="ECO:0000256" key="1">
    <source>
        <dbReference type="ARBA" id="ARBA00004141"/>
    </source>
</evidence>
<dbReference type="PANTHER" id="PTHR34975">
    <property type="entry name" value="SPORE GERMINATION PROTEIN A2"/>
    <property type="match status" value="1"/>
</dbReference>
<keyword evidence="7 8" id="KW-0472">Membrane</keyword>
<feature type="transmembrane region" description="Helical" evidence="8">
    <location>
        <begin position="144"/>
        <end position="163"/>
    </location>
</feature>
<dbReference type="KEGG" id="fpn:ABE65_007150"/>
<evidence type="ECO:0000256" key="3">
    <source>
        <dbReference type="ARBA" id="ARBA00022448"/>
    </source>
</evidence>
<evidence type="ECO:0000256" key="8">
    <source>
        <dbReference type="SAM" id="Phobius"/>
    </source>
</evidence>
<keyword evidence="6 8" id="KW-1133">Transmembrane helix</keyword>
<evidence type="ECO:0000313" key="9">
    <source>
        <dbReference type="EMBL" id="ANC76587.1"/>
    </source>
</evidence>
<protein>
    <submittedName>
        <fullName evidence="9">Uncharacterized protein</fullName>
    </submittedName>
</protein>
<comment type="similarity">
    <text evidence="2">Belongs to the amino acid-polyamine-organocation (APC) superfamily. Spore germination protein (SGP) (TC 2.A.3.9) family.</text>
</comment>
<feature type="transmembrane region" description="Helical" evidence="8">
    <location>
        <begin position="305"/>
        <end position="321"/>
    </location>
</feature>
<evidence type="ECO:0000256" key="6">
    <source>
        <dbReference type="ARBA" id="ARBA00022989"/>
    </source>
</evidence>
<feature type="transmembrane region" description="Helical" evidence="8">
    <location>
        <begin position="183"/>
        <end position="205"/>
    </location>
</feature>
<keyword evidence="4" id="KW-0309">Germination</keyword>
<sequence>MNNSHTITHRQLFFIITQSQIGVGVLSLPYTLFAKAKTDGWMSLLLAGLFIQISILAIWKLCEMYPKQTIFDFMPKIVGTKLGVILNTLFVVHLFSVCVVLLILYNSIVSKWIFYQTPRLVVISILAFTCVYCITCTAREIARFLMLVSPLLLVLFFFVAYAYTDVHLLYAFPVGATGIKTILSGSTDALISLLGFDTALVFLAYTQGRTNSKLKAVSYASLCVTLFYCFVTFTTYIFFNPVEIVIVPEPVLYMLKAFSFKILERTDLIFLSIWIVFVTTSLISYLFFTAKGVQSLFKLKHHKTAAPYVGVICALIASIPASKLDVQLWSKLIGMSALCCSALFPIFLLLIAVIRKRKEKGAVST</sequence>